<accession>A0A7M1B325</accession>
<dbReference type="RefSeq" id="WP_193150323.1">
    <property type="nucleotide sequence ID" value="NZ_CP041235.1"/>
</dbReference>
<dbReference type="KEGG" id="ssei:FJR45_09470"/>
<organism evidence="1 2">
    <name type="scientific">Sulfurimonas sediminis</name>
    <dbReference type="NCBI Taxonomy" id="2590020"/>
    <lineage>
        <taxon>Bacteria</taxon>
        <taxon>Pseudomonadati</taxon>
        <taxon>Campylobacterota</taxon>
        <taxon>Epsilonproteobacteria</taxon>
        <taxon>Campylobacterales</taxon>
        <taxon>Sulfurimonadaceae</taxon>
        <taxon>Sulfurimonas</taxon>
    </lineage>
</organism>
<gene>
    <name evidence="1" type="ORF">FJR45_09470</name>
</gene>
<dbReference type="AlphaFoldDB" id="A0A7M1B325"/>
<evidence type="ECO:0000313" key="2">
    <source>
        <dbReference type="Proteomes" id="UP000593719"/>
    </source>
</evidence>
<proteinExistence type="predicted"/>
<dbReference type="Proteomes" id="UP000593719">
    <property type="component" value="Chromosome"/>
</dbReference>
<protein>
    <submittedName>
        <fullName evidence="1">Uncharacterized protein</fullName>
    </submittedName>
</protein>
<name>A0A7M1B325_9BACT</name>
<evidence type="ECO:0000313" key="1">
    <source>
        <dbReference type="EMBL" id="QOP44159.1"/>
    </source>
</evidence>
<sequence>MSLNKQKITIEYKYRGSIEFPDTPEAKDIFFKTKQAYANHEKMSINLLFCDAKLAKLKKYQKGGAEKELLNLDFYIHLGEILGFFTNDAQQLKKRIQIINDTAHSSFNITKRLKLINKKQKSQAEQSYLFWDIENFSSIASIFNDIIEPYKISDTNVFLAANPDSLYLKRAEWEANLYDYGKTLNSFNFIKCDHGKNVADDVLLQNFQDAGLRNTNVFILTFDRELKERFSEIAHPSNNLFIMAQ</sequence>
<dbReference type="EMBL" id="CP041235">
    <property type="protein sequence ID" value="QOP44159.1"/>
    <property type="molecule type" value="Genomic_DNA"/>
</dbReference>
<keyword evidence="2" id="KW-1185">Reference proteome</keyword>
<reference evidence="1 2" key="1">
    <citation type="submission" date="2019-06" db="EMBL/GenBank/DDBJ databases">
        <title>Sulfurimonas gotlandica sp. nov., a chemoautotrophic and psychrotolerant epsilonproteobacterium isolated from a pelagic redoxcline, and an emended description of the genus Sulfurimonas.</title>
        <authorList>
            <person name="Wang S."/>
            <person name="Jiang L."/>
            <person name="Shao Z."/>
        </authorList>
    </citation>
    <scope>NUCLEOTIDE SEQUENCE [LARGE SCALE GENOMIC DNA]</scope>
    <source>
        <strain evidence="1 2">S2-6</strain>
    </source>
</reference>